<comment type="caution">
    <text evidence="1">The sequence shown here is derived from an EMBL/GenBank/DDBJ whole genome shotgun (WGS) entry which is preliminary data.</text>
</comment>
<dbReference type="Proteomes" id="UP000829447">
    <property type="component" value="Linkage Group LG20"/>
</dbReference>
<dbReference type="EMBL" id="CM040473">
    <property type="protein sequence ID" value="MCI4390043.1"/>
    <property type="molecule type" value="Genomic_DNA"/>
</dbReference>
<protein>
    <submittedName>
        <fullName evidence="1">Uncharacterized protein</fullName>
    </submittedName>
</protein>
<accession>A0ACC5XFF0</accession>
<evidence type="ECO:0000313" key="1">
    <source>
        <dbReference type="EMBL" id="MCI4390043.1"/>
    </source>
</evidence>
<organism evidence="1 2">
    <name type="scientific">Pangasianodon gigas</name>
    <name type="common">Mekong giant catfish</name>
    <name type="synonym">Pangasius gigas</name>
    <dbReference type="NCBI Taxonomy" id="30993"/>
    <lineage>
        <taxon>Eukaryota</taxon>
        <taxon>Metazoa</taxon>
        <taxon>Chordata</taxon>
        <taxon>Craniata</taxon>
        <taxon>Vertebrata</taxon>
        <taxon>Euteleostomi</taxon>
        <taxon>Actinopterygii</taxon>
        <taxon>Neopterygii</taxon>
        <taxon>Teleostei</taxon>
        <taxon>Ostariophysi</taxon>
        <taxon>Siluriformes</taxon>
        <taxon>Pangasiidae</taxon>
        <taxon>Pangasianodon</taxon>
    </lineage>
</organism>
<gene>
    <name evidence="1" type="ORF">PGIGA_G00117980</name>
</gene>
<keyword evidence="2" id="KW-1185">Reference proteome</keyword>
<name>A0ACC5XFF0_PANGG</name>
<sequence>MKSARTRCLSQSAVLRHHVGPAGFTERIMQPESPTSGPTSGSGVTWLPTSVGGCKTDPEARWINVFNTWLSKVVKQTTA</sequence>
<evidence type="ECO:0000313" key="2">
    <source>
        <dbReference type="Proteomes" id="UP000829447"/>
    </source>
</evidence>
<proteinExistence type="predicted"/>
<reference evidence="1 2" key="1">
    <citation type="journal article" date="2022" name="bioRxiv">
        <title>An ancient truncated duplication of the anti-Mullerian hormone receptor type 2 gene is a potential conserved master sex determinant in the Pangasiidae catfish family.</title>
        <authorList>
            <person name="Wen M."/>
            <person name="Pan Q."/>
            <person name="Jouanno E."/>
            <person name="Montfort J."/>
            <person name="Zahm M."/>
            <person name="Cabau C."/>
            <person name="Klopp C."/>
            <person name="Iampietro C."/>
            <person name="Roques C."/>
            <person name="Bouchez O."/>
            <person name="Castinel A."/>
            <person name="Donnadieu C."/>
            <person name="Parrinello H."/>
            <person name="Poncet C."/>
            <person name="Belmonte E."/>
            <person name="Gautier V."/>
            <person name="Avarre J.-C."/>
            <person name="Dugue R."/>
            <person name="Gustiano R."/>
            <person name="Ha T.T.T."/>
            <person name="Campet M."/>
            <person name="Sriphairoj K."/>
            <person name="Ribolli J."/>
            <person name="de Almeida F.L."/>
            <person name="Desvignes T."/>
            <person name="Postlethwait J.H."/>
            <person name="Bucao C.F."/>
            <person name="Robinson-Rechavi M."/>
            <person name="Bobe J."/>
            <person name="Herpin A."/>
            <person name="Guiguen Y."/>
        </authorList>
    </citation>
    <scope>NUCLEOTIDE SEQUENCE [LARGE SCALE GENOMIC DNA]</scope>
    <source>
        <strain evidence="1">YG-Dec2019</strain>
    </source>
</reference>